<dbReference type="InterPro" id="IPR052911">
    <property type="entry name" value="Corrinoid_activation_enz"/>
</dbReference>
<dbReference type="EMBL" id="BARU01036621">
    <property type="protein sequence ID" value="GAH79120.1"/>
    <property type="molecule type" value="Genomic_DNA"/>
</dbReference>
<protein>
    <recommendedName>
        <fullName evidence="1">RACo C-terminal domain-containing protein</fullName>
    </recommendedName>
</protein>
<gene>
    <name evidence="2" type="ORF">S03H2_57160</name>
</gene>
<feature type="non-terminal residue" evidence="2">
    <location>
        <position position="1"/>
    </location>
</feature>
<dbReference type="PANTHER" id="PTHR42895">
    <property type="entry name" value="IRON-SULFUR CLUSTER-BINDING PROTEIN-RELATED"/>
    <property type="match status" value="1"/>
</dbReference>
<dbReference type="Pfam" id="PF14574">
    <property type="entry name" value="RACo_C_ter"/>
    <property type="match status" value="1"/>
</dbReference>
<organism evidence="2">
    <name type="scientific">marine sediment metagenome</name>
    <dbReference type="NCBI Taxonomy" id="412755"/>
    <lineage>
        <taxon>unclassified sequences</taxon>
        <taxon>metagenomes</taxon>
        <taxon>ecological metagenomes</taxon>
    </lineage>
</organism>
<dbReference type="PANTHER" id="PTHR42895:SF1">
    <property type="entry name" value="IRON-SULFUR CLUSTER PROTEIN"/>
    <property type="match status" value="1"/>
</dbReference>
<proteinExistence type="predicted"/>
<dbReference type="AlphaFoldDB" id="X1JC91"/>
<reference evidence="2" key="1">
    <citation type="journal article" date="2014" name="Front. Microbiol.">
        <title>High frequency of phylogenetically diverse reductive dehalogenase-homologous genes in deep subseafloor sedimentary metagenomes.</title>
        <authorList>
            <person name="Kawai M."/>
            <person name="Futagami T."/>
            <person name="Toyoda A."/>
            <person name="Takaki Y."/>
            <person name="Nishi S."/>
            <person name="Hori S."/>
            <person name="Arai W."/>
            <person name="Tsubouchi T."/>
            <person name="Morono Y."/>
            <person name="Uchiyama I."/>
            <person name="Ito T."/>
            <person name="Fujiyama A."/>
            <person name="Inagaki F."/>
            <person name="Takami H."/>
        </authorList>
    </citation>
    <scope>NUCLEOTIDE SEQUENCE</scope>
    <source>
        <strain evidence="2">Expedition CK06-06</strain>
    </source>
</reference>
<evidence type="ECO:0000313" key="2">
    <source>
        <dbReference type="EMBL" id="GAH79120.1"/>
    </source>
</evidence>
<comment type="caution">
    <text evidence="2">The sequence shown here is derived from an EMBL/GenBank/DDBJ whole genome shotgun (WGS) entry which is preliminary data.</text>
</comment>
<name>X1JC91_9ZZZZ</name>
<feature type="domain" description="RACo C-terminal" evidence="1">
    <location>
        <begin position="15"/>
        <end position="161"/>
    </location>
</feature>
<accession>X1JC91</accession>
<sequence length="161" mass="17867">TQDKLKDKTPEFLLDRIIALNDQPAFLLYDPPGGDKDSRKVVLTQKDVRQIQLAKGAIRTGINLILKKAGVTPDDLEEILLAGAFGNYIKKSSAQRIGLLPNIPQERIRFIGNAASTGAKMALLSISVRQDADRIRHVTEHIELAALPEFMNEFTNTMTFP</sequence>
<dbReference type="InterPro" id="IPR027980">
    <property type="entry name" value="RACo_C"/>
</dbReference>
<evidence type="ECO:0000259" key="1">
    <source>
        <dbReference type="Pfam" id="PF14574"/>
    </source>
</evidence>